<feature type="non-terminal residue" evidence="1">
    <location>
        <position position="1"/>
    </location>
</feature>
<evidence type="ECO:0000313" key="2">
    <source>
        <dbReference type="Proteomes" id="UP000015453"/>
    </source>
</evidence>
<organism evidence="1 2">
    <name type="scientific">Genlisea aurea</name>
    <dbReference type="NCBI Taxonomy" id="192259"/>
    <lineage>
        <taxon>Eukaryota</taxon>
        <taxon>Viridiplantae</taxon>
        <taxon>Streptophyta</taxon>
        <taxon>Embryophyta</taxon>
        <taxon>Tracheophyta</taxon>
        <taxon>Spermatophyta</taxon>
        <taxon>Magnoliopsida</taxon>
        <taxon>eudicotyledons</taxon>
        <taxon>Gunneridae</taxon>
        <taxon>Pentapetalae</taxon>
        <taxon>asterids</taxon>
        <taxon>lamiids</taxon>
        <taxon>Lamiales</taxon>
        <taxon>Lentibulariaceae</taxon>
        <taxon>Genlisea</taxon>
    </lineage>
</organism>
<dbReference type="EMBL" id="AUSU01001401">
    <property type="protein sequence ID" value="EPS71112.1"/>
    <property type="molecule type" value="Genomic_DNA"/>
</dbReference>
<comment type="caution">
    <text evidence="1">The sequence shown here is derived from an EMBL/GenBank/DDBJ whole genome shotgun (WGS) entry which is preliminary data.</text>
</comment>
<keyword evidence="2" id="KW-1185">Reference proteome</keyword>
<proteinExistence type="predicted"/>
<protein>
    <submittedName>
        <fullName evidence="1">Uncharacterized protein</fullName>
    </submittedName>
</protein>
<sequence length="69" mass="7998">FQMLVIPGFFTCRIIKSMSLLQPKRILPNFKFCNPGCLLEISMCNQLLFNRLLNSKLEIEHGFRVAPQV</sequence>
<gene>
    <name evidence="1" type="ORF">M569_03652</name>
</gene>
<accession>S8EEX2</accession>
<reference evidence="1 2" key="1">
    <citation type="journal article" date="2013" name="BMC Genomics">
        <title>The miniature genome of a carnivorous plant Genlisea aurea contains a low number of genes and short non-coding sequences.</title>
        <authorList>
            <person name="Leushkin E.V."/>
            <person name="Sutormin R.A."/>
            <person name="Nabieva E.R."/>
            <person name="Penin A.A."/>
            <person name="Kondrashov A.S."/>
            <person name="Logacheva M.D."/>
        </authorList>
    </citation>
    <scope>NUCLEOTIDE SEQUENCE [LARGE SCALE GENOMIC DNA]</scope>
</reference>
<name>S8EEX2_9LAMI</name>
<evidence type="ECO:0000313" key="1">
    <source>
        <dbReference type="EMBL" id="EPS71112.1"/>
    </source>
</evidence>
<dbReference type="Proteomes" id="UP000015453">
    <property type="component" value="Unassembled WGS sequence"/>
</dbReference>
<dbReference type="AlphaFoldDB" id="S8EEX2"/>